<sequence length="131" mass="14571">MELKLKNVHLQVGDQLRVKGFVPNGANRFSINLGAGEQDLALHFNPRFQGGSTLLVCNSLVGGCWAQEQRQNCQGLWHGQHVEFLFKLMGDTFRVELPGGQEVLFPNRRGTKVITYVAVEGDLKLSALEVH</sequence>
<name>A0A9Q0IR41_9TELE</name>
<evidence type="ECO:0000256" key="2">
    <source>
        <dbReference type="RuleBase" id="RU102079"/>
    </source>
</evidence>
<feature type="domain" description="Galectin" evidence="3">
    <location>
        <begin position="2"/>
        <end position="131"/>
    </location>
</feature>
<gene>
    <name evidence="4" type="ORF">NHX12_022231</name>
</gene>
<protein>
    <recommendedName>
        <fullName evidence="2">Galectin</fullName>
    </recommendedName>
</protein>
<dbReference type="Pfam" id="PF00337">
    <property type="entry name" value="Gal-bind_lectin"/>
    <property type="match status" value="1"/>
</dbReference>
<dbReference type="AlphaFoldDB" id="A0A9Q0IR41"/>
<dbReference type="SMART" id="SM00276">
    <property type="entry name" value="GLECT"/>
    <property type="match status" value="1"/>
</dbReference>
<dbReference type="SUPFAM" id="SSF49899">
    <property type="entry name" value="Concanavalin A-like lectins/glucanases"/>
    <property type="match status" value="1"/>
</dbReference>
<evidence type="ECO:0000256" key="1">
    <source>
        <dbReference type="ARBA" id="ARBA00022734"/>
    </source>
</evidence>
<evidence type="ECO:0000313" key="4">
    <source>
        <dbReference type="EMBL" id="KAJ3610137.1"/>
    </source>
</evidence>
<dbReference type="PANTHER" id="PTHR11346">
    <property type="entry name" value="GALECTIN"/>
    <property type="match status" value="1"/>
</dbReference>
<dbReference type="InterPro" id="IPR013320">
    <property type="entry name" value="ConA-like_dom_sf"/>
</dbReference>
<dbReference type="InterPro" id="IPR001079">
    <property type="entry name" value="Galectin_CRD"/>
</dbReference>
<dbReference type="SMART" id="SM00908">
    <property type="entry name" value="Gal-bind_lectin"/>
    <property type="match status" value="1"/>
</dbReference>
<keyword evidence="1 2" id="KW-0430">Lectin</keyword>
<evidence type="ECO:0000259" key="3">
    <source>
        <dbReference type="PROSITE" id="PS51304"/>
    </source>
</evidence>
<reference evidence="4" key="1">
    <citation type="submission" date="2022-07" db="EMBL/GenBank/DDBJ databases">
        <title>Chromosome-level genome of Muraenolepis orangiensis.</title>
        <authorList>
            <person name="Kim J."/>
        </authorList>
    </citation>
    <scope>NUCLEOTIDE SEQUENCE</scope>
    <source>
        <strain evidence="4">KU_S4_2022</strain>
        <tissue evidence="4">Muscle</tissue>
    </source>
</reference>
<organism evidence="4 5">
    <name type="scientific">Muraenolepis orangiensis</name>
    <name type="common">Patagonian moray cod</name>
    <dbReference type="NCBI Taxonomy" id="630683"/>
    <lineage>
        <taxon>Eukaryota</taxon>
        <taxon>Metazoa</taxon>
        <taxon>Chordata</taxon>
        <taxon>Craniata</taxon>
        <taxon>Vertebrata</taxon>
        <taxon>Euteleostomi</taxon>
        <taxon>Actinopterygii</taxon>
        <taxon>Neopterygii</taxon>
        <taxon>Teleostei</taxon>
        <taxon>Neoteleostei</taxon>
        <taxon>Acanthomorphata</taxon>
        <taxon>Zeiogadaria</taxon>
        <taxon>Gadariae</taxon>
        <taxon>Gadiformes</taxon>
        <taxon>Muraenolepidoidei</taxon>
        <taxon>Muraenolepididae</taxon>
        <taxon>Muraenolepis</taxon>
    </lineage>
</organism>
<dbReference type="InterPro" id="IPR044156">
    <property type="entry name" value="Galectin-like"/>
</dbReference>
<comment type="caution">
    <text evidence="4">The sequence shown here is derived from an EMBL/GenBank/DDBJ whole genome shotgun (WGS) entry which is preliminary data.</text>
</comment>
<dbReference type="Gene3D" id="2.60.120.200">
    <property type="match status" value="1"/>
</dbReference>
<dbReference type="OrthoDB" id="8918229at2759"/>
<dbReference type="CDD" id="cd00070">
    <property type="entry name" value="GLECT"/>
    <property type="match status" value="1"/>
</dbReference>
<proteinExistence type="predicted"/>
<dbReference type="GO" id="GO:0030246">
    <property type="term" value="F:carbohydrate binding"/>
    <property type="evidence" value="ECO:0007669"/>
    <property type="project" value="UniProtKB-UniRule"/>
</dbReference>
<dbReference type="FunFam" id="2.60.120.200:FF:000021">
    <property type="entry name" value="Galectin"/>
    <property type="match status" value="1"/>
</dbReference>
<dbReference type="EMBL" id="JANIIK010000038">
    <property type="protein sequence ID" value="KAJ3610137.1"/>
    <property type="molecule type" value="Genomic_DNA"/>
</dbReference>
<dbReference type="PROSITE" id="PS51304">
    <property type="entry name" value="GALECTIN"/>
    <property type="match status" value="1"/>
</dbReference>
<keyword evidence="5" id="KW-1185">Reference proteome</keyword>
<accession>A0A9Q0IR41</accession>
<dbReference type="Proteomes" id="UP001148018">
    <property type="component" value="Unassembled WGS sequence"/>
</dbReference>
<dbReference type="PANTHER" id="PTHR11346:SF104">
    <property type="entry name" value="GALECTIN-2"/>
    <property type="match status" value="1"/>
</dbReference>
<evidence type="ECO:0000313" key="5">
    <source>
        <dbReference type="Proteomes" id="UP001148018"/>
    </source>
</evidence>